<accession>A0A0F9MFJ2</accession>
<reference evidence="2" key="1">
    <citation type="journal article" date="2015" name="Nature">
        <title>Complex archaea that bridge the gap between prokaryotes and eukaryotes.</title>
        <authorList>
            <person name="Spang A."/>
            <person name="Saw J.H."/>
            <person name="Jorgensen S.L."/>
            <person name="Zaremba-Niedzwiedzka K."/>
            <person name="Martijn J."/>
            <person name="Lind A.E."/>
            <person name="van Eijk R."/>
            <person name="Schleper C."/>
            <person name="Guy L."/>
            <person name="Ettema T.J."/>
        </authorList>
    </citation>
    <scope>NUCLEOTIDE SEQUENCE</scope>
</reference>
<gene>
    <name evidence="2" type="ORF">LCGC14_1466410</name>
</gene>
<feature type="region of interest" description="Disordered" evidence="1">
    <location>
        <begin position="69"/>
        <end position="100"/>
    </location>
</feature>
<dbReference type="EMBL" id="LAZR01010267">
    <property type="protein sequence ID" value="KKM67907.1"/>
    <property type="molecule type" value="Genomic_DNA"/>
</dbReference>
<feature type="compositionally biased region" description="Basic and acidic residues" evidence="1">
    <location>
        <begin position="72"/>
        <end position="93"/>
    </location>
</feature>
<protein>
    <submittedName>
        <fullName evidence="2">Uncharacterized protein</fullName>
    </submittedName>
</protein>
<dbReference type="AlphaFoldDB" id="A0A0F9MFJ2"/>
<organism evidence="2">
    <name type="scientific">marine sediment metagenome</name>
    <dbReference type="NCBI Taxonomy" id="412755"/>
    <lineage>
        <taxon>unclassified sequences</taxon>
        <taxon>metagenomes</taxon>
        <taxon>ecological metagenomes</taxon>
    </lineage>
</organism>
<evidence type="ECO:0000313" key="2">
    <source>
        <dbReference type="EMBL" id="KKM67907.1"/>
    </source>
</evidence>
<name>A0A0F9MFJ2_9ZZZZ</name>
<proteinExistence type="predicted"/>
<comment type="caution">
    <text evidence="2">The sequence shown here is derived from an EMBL/GenBank/DDBJ whole genome shotgun (WGS) entry which is preliminary data.</text>
</comment>
<evidence type="ECO:0000256" key="1">
    <source>
        <dbReference type="SAM" id="MobiDB-lite"/>
    </source>
</evidence>
<sequence length="244" mass="27666">MSTLQDKYEAIDDRYRTPSKARDAARYIVRMDHTITTEERKAIIAEIPINRKTLEGVLTELRKLNLYPPQKTAEDPKRAPVLEKPQESSHHSIENPPPPLQEYAMREDFETLRNSTTENFELLKESVNNLASLMNEELPAILGGEPPSNPEIGIADRDNIVEVIDPSMDLERENPLVTMVDSVIELEGNIISRKSVGFTSKSLLLFDLVRKKGFRGNFADFVNSCITSALKGRKFKLVVEEEVE</sequence>